<dbReference type="KEGG" id="pard:DN92_03205"/>
<gene>
    <name evidence="3" type="ORF">DN92_03205</name>
</gene>
<reference evidence="3 4" key="1">
    <citation type="submission" date="2018-04" db="EMBL/GenBank/DDBJ databases">
        <title>Polynucleobacter sp. UK-Long2-W17 genome.</title>
        <authorList>
            <person name="Hahn M.W."/>
        </authorList>
    </citation>
    <scope>NUCLEOTIDE SEQUENCE [LARGE SCALE GENOMIC DNA]</scope>
    <source>
        <strain evidence="3 4">UK-Long2-W17</strain>
    </source>
</reference>
<name>A0A6M9PLD5_9BURK</name>
<evidence type="ECO:0000313" key="4">
    <source>
        <dbReference type="Proteomes" id="UP000501090"/>
    </source>
</evidence>
<keyword evidence="4" id="KW-1185">Reference proteome</keyword>
<dbReference type="AlphaFoldDB" id="A0A6M9PLD5"/>
<evidence type="ECO:0008006" key="5">
    <source>
        <dbReference type="Google" id="ProtNLM"/>
    </source>
</evidence>
<accession>A0A6M9PLD5</accession>
<dbReference type="RefSeq" id="WP_173959898.1">
    <property type="nucleotide sequence ID" value="NZ_CBCSCC010000016.1"/>
</dbReference>
<organism evidence="3 4">
    <name type="scientific">Polynucleobacter arcticus</name>
    <dbReference type="NCBI Taxonomy" id="1743165"/>
    <lineage>
        <taxon>Bacteria</taxon>
        <taxon>Pseudomonadati</taxon>
        <taxon>Pseudomonadota</taxon>
        <taxon>Betaproteobacteria</taxon>
        <taxon>Burkholderiales</taxon>
        <taxon>Burkholderiaceae</taxon>
        <taxon>Polynucleobacter</taxon>
    </lineage>
</organism>
<proteinExistence type="predicted"/>
<protein>
    <recommendedName>
        <fullName evidence="5">Proteophosphoglycan ppg4</fullName>
    </recommendedName>
</protein>
<sequence length="129" mass="12872">MKIKSFIALVALTPLLVFSQARESGPASMGAPKSAFGPAPGSAGSTPNAFISNTNSPNYISTSNKSGNNTQVSTSSKSGDTSKSGNTNLQSGSVSANAKNSGNGNKSGNTVNIDTGNTNNVVIVVPPPN</sequence>
<dbReference type="Proteomes" id="UP000501090">
    <property type="component" value="Chromosome"/>
</dbReference>
<feature type="compositionally biased region" description="Low complexity" evidence="1">
    <location>
        <begin position="73"/>
        <end position="120"/>
    </location>
</feature>
<feature type="region of interest" description="Disordered" evidence="1">
    <location>
        <begin position="22"/>
        <end position="120"/>
    </location>
</feature>
<evidence type="ECO:0000256" key="2">
    <source>
        <dbReference type="SAM" id="SignalP"/>
    </source>
</evidence>
<keyword evidence="2" id="KW-0732">Signal</keyword>
<evidence type="ECO:0000256" key="1">
    <source>
        <dbReference type="SAM" id="MobiDB-lite"/>
    </source>
</evidence>
<feature type="compositionally biased region" description="Polar residues" evidence="1">
    <location>
        <begin position="43"/>
        <end position="72"/>
    </location>
</feature>
<evidence type="ECO:0000313" key="3">
    <source>
        <dbReference type="EMBL" id="QKM60128.1"/>
    </source>
</evidence>
<feature type="chain" id="PRO_5026819951" description="Proteophosphoglycan ppg4" evidence="2">
    <location>
        <begin position="24"/>
        <end position="129"/>
    </location>
</feature>
<dbReference type="EMBL" id="CP028940">
    <property type="protein sequence ID" value="QKM60128.1"/>
    <property type="molecule type" value="Genomic_DNA"/>
</dbReference>
<feature type="signal peptide" evidence="2">
    <location>
        <begin position="1"/>
        <end position="23"/>
    </location>
</feature>